<sequence length="240" mass="26855">MSDEFQKRRSPVKRVAALFLLVAVVLLGSALMRHPDTPLPDRWNVFEPLAVKDPITPLTAWKLDWATSDPKLCKQVMQDVGRITEMDDLEVDGNCGIVGRVQLRRVGDADIGPIETACATALRTAMWEEHGVQPIALDLFNAKVSRIRHVGSYNCRRISGTSRMSTHATASAIDVTGFDLTDGTRIRLLKDWDDDDLKAQFLREVRDTSCDWFGTTLGPDYNAAHADHFHLQNKGWGPCR</sequence>
<dbReference type="AlphaFoldDB" id="A0A1L9NTE1"/>
<feature type="domain" description="Extensin-like C-terminal" evidence="1">
    <location>
        <begin position="72"/>
        <end position="240"/>
    </location>
</feature>
<dbReference type="STRING" id="696762.PFRI_32600"/>
<dbReference type="EMBL" id="MLCB01000177">
    <property type="protein sequence ID" value="OJI92527.1"/>
    <property type="molecule type" value="Genomic_DNA"/>
</dbReference>
<accession>A0A1L9NTE1</accession>
<evidence type="ECO:0000259" key="1">
    <source>
        <dbReference type="Pfam" id="PF06904"/>
    </source>
</evidence>
<dbReference type="Proteomes" id="UP000184514">
    <property type="component" value="Unassembled WGS sequence"/>
</dbReference>
<dbReference type="Pfam" id="PF06904">
    <property type="entry name" value="Extensin-like_C"/>
    <property type="match status" value="1"/>
</dbReference>
<gene>
    <name evidence="2" type="ORF">PFRI_32600</name>
</gene>
<evidence type="ECO:0000313" key="3">
    <source>
        <dbReference type="Proteomes" id="UP000184514"/>
    </source>
</evidence>
<organism evidence="2 3">
    <name type="scientific">Planktotalea frisia</name>
    <dbReference type="NCBI Taxonomy" id="696762"/>
    <lineage>
        <taxon>Bacteria</taxon>
        <taxon>Pseudomonadati</taxon>
        <taxon>Pseudomonadota</taxon>
        <taxon>Alphaproteobacteria</taxon>
        <taxon>Rhodobacterales</taxon>
        <taxon>Paracoccaceae</taxon>
        <taxon>Planktotalea</taxon>
    </lineage>
</organism>
<dbReference type="InterPro" id="IPR009683">
    <property type="entry name" value="Extensin-like_C"/>
</dbReference>
<evidence type="ECO:0000313" key="2">
    <source>
        <dbReference type="EMBL" id="OJI92527.1"/>
    </source>
</evidence>
<keyword evidence="3" id="KW-1185">Reference proteome</keyword>
<reference evidence="2 3" key="1">
    <citation type="submission" date="2016-10" db="EMBL/GenBank/DDBJ databases">
        <title>Genome sequence of Planktotalea frisia SH6-1.</title>
        <authorList>
            <person name="Poehlein A."/>
            <person name="Bakenhus I."/>
            <person name="Voget S."/>
            <person name="Brinkhoff T."/>
            <person name="Simon M."/>
        </authorList>
    </citation>
    <scope>NUCLEOTIDE SEQUENCE [LARGE SCALE GENOMIC DNA]</scope>
    <source>
        <strain evidence="2 3">SH6-1</strain>
    </source>
</reference>
<name>A0A1L9NTE1_9RHOB</name>
<protein>
    <recommendedName>
        <fullName evidence="1">Extensin-like C-terminal domain-containing protein</fullName>
    </recommendedName>
</protein>
<comment type="caution">
    <text evidence="2">The sequence shown here is derived from an EMBL/GenBank/DDBJ whole genome shotgun (WGS) entry which is preliminary data.</text>
</comment>
<proteinExistence type="predicted"/>
<dbReference type="RefSeq" id="WP_072631768.1">
    <property type="nucleotide sequence ID" value="NZ_MLCB01000177.1"/>
</dbReference>